<dbReference type="InterPro" id="IPR015915">
    <property type="entry name" value="Kelch-typ_b-propeller"/>
</dbReference>
<dbReference type="SUPFAM" id="SSF117281">
    <property type="entry name" value="Kelch motif"/>
    <property type="match status" value="1"/>
</dbReference>
<evidence type="ECO:0000256" key="2">
    <source>
        <dbReference type="ARBA" id="ARBA00022737"/>
    </source>
</evidence>
<dbReference type="Proteomes" id="UP000039865">
    <property type="component" value="Unassembled WGS sequence"/>
</dbReference>
<sequence>MNNNPEYLRQQFDTTQQSSASGFKNGQRTFDTSPSLLRMFQGNPSQQISTQIRSFDYSAALGTSNGYIKNQGLNQSPRLMDALNSVLNTQNQNQRSALELLETEEKCQYHLKEQNIAVDDETGTFACNKCVFEKKIQKPLFMATFARQTKKRFDEMYEKLLQNITSVEDLTPSLISQRIQSQIQDFFSAIYLQMKEIERDVLNQVKSSTKLKELAYMIETLNAQFDEELLHRLEVERNVLNDKVDRARFGYIVSRKQYYKDLIKEMEGFNIQLSSKIETSGQLLTDLIAVKIDRLQIYDRLYDLVEHQVMINNENIERKAPPPAQELSLLSLNGRKNDDFISPFKTPQDRKMNGRVEENKSQGSSQNSDNENLQSINTFYTLRGNDILRTSLSTNLTDKLFTVTHSFSPRVAFTQKGKVFLIGGSLDQGQNQLIKNTFELVFGKTGRSTRRRSSQNHQQEPWLVEKSSMNLARIAFGCAVDNYGEKIFAIGGTVGLQQPTNQGEYYEVASNTWMQLPSLNEAKFSHSLCIFNDTQLFSFGGFDQHLQLSTKIERIHLDGMEPRWEIINVQLPIPVSSAGGFQIIDSEIVIFGGWDQQNLNSCFILKSETPSTFSIQEEDECHLAQPDLFLFTGALRMDLDKREIIVSGQDYIHKFNEKERGFEIVKKIE</sequence>
<dbReference type="InParanoid" id="A0A078AJ07"/>
<dbReference type="AlphaFoldDB" id="A0A078AJ07"/>
<organism evidence="4 5">
    <name type="scientific">Stylonychia lemnae</name>
    <name type="common">Ciliate</name>
    <dbReference type="NCBI Taxonomy" id="5949"/>
    <lineage>
        <taxon>Eukaryota</taxon>
        <taxon>Sar</taxon>
        <taxon>Alveolata</taxon>
        <taxon>Ciliophora</taxon>
        <taxon>Intramacronucleata</taxon>
        <taxon>Spirotrichea</taxon>
        <taxon>Stichotrichia</taxon>
        <taxon>Sporadotrichida</taxon>
        <taxon>Oxytrichidae</taxon>
        <taxon>Stylonychinae</taxon>
        <taxon>Stylonychia</taxon>
    </lineage>
</organism>
<dbReference type="PANTHER" id="PTHR45632:SF3">
    <property type="entry name" value="KELCH-LIKE PROTEIN 32"/>
    <property type="match status" value="1"/>
</dbReference>
<feature type="region of interest" description="Disordered" evidence="3">
    <location>
        <begin position="338"/>
        <end position="372"/>
    </location>
</feature>
<accession>A0A078AJ07</accession>
<reference evidence="4 5" key="1">
    <citation type="submission" date="2014-06" db="EMBL/GenBank/DDBJ databases">
        <authorList>
            <person name="Swart Estienne"/>
        </authorList>
    </citation>
    <scope>NUCLEOTIDE SEQUENCE [LARGE SCALE GENOMIC DNA]</scope>
    <source>
        <strain evidence="4 5">130c</strain>
    </source>
</reference>
<evidence type="ECO:0008006" key="6">
    <source>
        <dbReference type="Google" id="ProtNLM"/>
    </source>
</evidence>
<dbReference type="Pfam" id="PF01344">
    <property type="entry name" value="Kelch_1"/>
    <property type="match status" value="1"/>
</dbReference>
<evidence type="ECO:0000256" key="3">
    <source>
        <dbReference type="SAM" id="MobiDB-lite"/>
    </source>
</evidence>
<gene>
    <name evidence="4" type="primary">Contig7710.g385</name>
    <name evidence="4" type="ORF">STYLEM_11238</name>
</gene>
<dbReference type="SMART" id="SM00612">
    <property type="entry name" value="Kelch"/>
    <property type="match status" value="1"/>
</dbReference>
<keyword evidence="5" id="KW-1185">Reference proteome</keyword>
<dbReference type="PANTHER" id="PTHR45632">
    <property type="entry name" value="LD33804P"/>
    <property type="match status" value="1"/>
</dbReference>
<keyword evidence="2" id="KW-0677">Repeat</keyword>
<feature type="compositionally biased region" description="Basic and acidic residues" evidence="3">
    <location>
        <begin position="347"/>
        <end position="360"/>
    </location>
</feature>
<dbReference type="EMBL" id="CCKQ01010668">
    <property type="protein sequence ID" value="CDW82209.1"/>
    <property type="molecule type" value="Genomic_DNA"/>
</dbReference>
<protein>
    <recommendedName>
        <fullName evidence="6">Kelch motif family protein</fullName>
    </recommendedName>
</protein>
<feature type="compositionally biased region" description="Polar residues" evidence="3">
    <location>
        <begin position="361"/>
        <end position="372"/>
    </location>
</feature>
<proteinExistence type="predicted"/>
<keyword evidence="1" id="KW-0880">Kelch repeat</keyword>
<name>A0A078AJ07_STYLE</name>
<dbReference type="Gene3D" id="2.120.10.80">
    <property type="entry name" value="Kelch-type beta propeller"/>
    <property type="match status" value="1"/>
</dbReference>
<evidence type="ECO:0000313" key="5">
    <source>
        <dbReference type="Proteomes" id="UP000039865"/>
    </source>
</evidence>
<evidence type="ECO:0000313" key="4">
    <source>
        <dbReference type="EMBL" id="CDW82209.1"/>
    </source>
</evidence>
<dbReference type="OrthoDB" id="283842at2759"/>
<evidence type="ECO:0000256" key="1">
    <source>
        <dbReference type="ARBA" id="ARBA00022441"/>
    </source>
</evidence>
<dbReference type="InterPro" id="IPR006652">
    <property type="entry name" value="Kelch_1"/>
</dbReference>